<evidence type="ECO:0000256" key="6">
    <source>
        <dbReference type="SAM" id="Phobius"/>
    </source>
</evidence>
<feature type="transmembrane region" description="Helical" evidence="6">
    <location>
        <begin position="264"/>
        <end position="284"/>
    </location>
</feature>
<evidence type="ECO:0000256" key="1">
    <source>
        <dbReference type="ARBA" id="ARBA00004141"/>
    </source>
</evidence>
<feature type="transmembrane region" description="Helical" evidence="6">
    <location>
        <begin position="44"/>
        <end position="63"/>
    </location>
</feature>
<evidence type="ECO:0000256" key="5">
    <source>
        <dbReference type="ARBA" id="ARBA00023136"/>
    </source>
</evidence>
<evidence type="ECO:0000313" key="11">
    <source>
        <dbReference type="Proteomes" id="UP001431572"/>
    </source>
</evidence>
<dbReference type="Proteomes" id="UP001431572">
    <property type="component" value="Chromosome 1"/>
</dbReference>
<evidence type="ECO:0000256" key="2">
    <source>
        <dbReference type="ARBA" id="ARBA00007362"/>
    </source>
</evidence>
<feature type="transmembrane region" description="Helical" evidence="6">
    <location>
        <begin position="137"/>
        <end position="156"/>
    </location>
</feature>
<comment type="similarity">
    <text evidence="2">Belongs to the EamA transporter family.</text>
</comment>
<dbReference type="EMBL" id="CP128399">
    <property type="protein sequence ID" value="WJW67163.1"/>
    <property type="molecule type" value="Genomic_DNA"/>
</dbReference>
<evidence type="ECO:0000256" key="4">
    <source>
        <dbReference type="ARBA" id="ARBA00022989"/>
    </source>
</evidence>
<dbReference type="Proteomes" id="UP000521676">
    <property type="component" value="Unassembled WGS sequence"/>
</dbReference>
<dbReference type="GO" id="GO:0016020">
    <property type="term" value="C:membrane"/>
    <property type="evidence" value="ECO:0007669"/>
    <property type="project" value="UniProtKB-SubCell"/>
</dbReference>
<dbReference type="PANTHER" id="PTHR32322:SF2">
    <property type="entry name" value="EAMA DOMAIN-CONTAINING PROTEIN"/>
    <property type="match status" value="1"/>
</dbReference>
<gene>
    <name evidence="8" type="ORF">HXX08_05350</name>
    <name evidence="9" type="ORF">OZ401_000418</name>
</gene>
<reference evidence="9" key="2">
    <citation type="journal article" date="2024" name="Nature">
        <title>Anoxygenic phototroph of the Chloroflexota uses a type I reaction centre.</title>
        <authorList>
            <person name="Tsuji J.M."/>
            <person name="Shaw N.A."/>
            <person name="Nagashima S."/>
            <person name="Venkiteswaran J.J."/>
            <person name="Schiff S.L."/>
            <person name="Watanabe T."/>
            <person name="Fukui M."/>
            <person name="Hanada S."/>
            <person name="Tank M."/>
            <person name="Neufeld J.D."/>
        </authorList>
    </citation>
    <scope>NUCLEOTIDE SEQUENCE</scope>
    <source>
        <strain evidence="9">L227-S17</strain>
    </source>
</reference>
<keyword evidence="4 6" id="KW-1133">Transmembrane helix</keyword>
<dbReference type="PANTHER" id="PTHR32322">
    <property type="entry name" value="INNER MEMBRANE TRANSPORTER"/>
    <property type="match status" value="1"/>
</dbReference>
<evidence type="ECO:0000259" key="7">
    <source>
        <dbReference type="Pfam" id="PF00892"/>
    </source>
</evidence>
<organism evidence="8 10">
    <name type="scientific">Candidatus Chlorohelix allophototropha</name>
    <dbReference type="NCBI Taxonomy" id="3003348"/>
    <lineage>
        <taxon>Bacteria</taxon>
        <taxon>Bacillati</taxon>
        <taxon>Chloroflexota</taxon>
        <taxon>Chloroflexia</taxon>
        <taxon>Candidatus Chloroheliales</taxon>
        <taxon>Candidatus Chloroheliaceae</taxon>
        <taxon>Candidatus Chlorohelix</taxon>
    </lineage>
</organism>
<evidence type="ECO:0000313" key="10">
    <source>
        <dbReference type="Proteomes" id="UP000521676"/>
    </source>
</evidence>
<dbReference type="InterPro" id="IPR037185">
    <property type="entry name" value="EmrE-like"/>
</dbReference>
<feature type="transmembrane region" description="Helical" evidence="6">
    <location>
        <begin position="168"/>
        <end position="188"/>
    </location>
</feature>
<evidence type="ECO:0000256" key="3">
    <source>
        <dbReference type="ARBA" id="ARBA00022692"/>
    </source>
</evidence>
<dbReference type="RefSeq" id="WP_341469060.1">
    <property type="nucleotide sequence ID" value="NZ_CP128399.1"/>
</dbReference>
<dbReference type="EMBL" id="JACATZ010000001">
    <property type="protein sequence ID" value="NWJ45288.1"/>
    <property type="molecule type" value="Genomic_DNA"/>
</dbReference>
<comment type="subcellular location">
    <subcellularLocation>
        <location evidence="1">Membrane</location>
        <topology evidence="1">Multi-pass membrane protein</topology>
    </subcellularLocation>
</comment>
<name>A0A8T7LTC8_9CHLR</name>
<feature type="domain" description="EamA" evidence="7">
    <location>
        <begin position="15"/>
        <end position="151"/>
    </location>
</feature>
<accession>A0A8T7LTC8</accession>
<feature type="domain" description="EamA" evidence="7">
    <location>
        <begin position="170"/>
        <end position="305"/>
    </location>
</feature>
<sequence length="319" mass="34538">MKTKTFDGATAWGPVILLVLVVASWASATVVTKHIYLKHLSTPFTMVAVRFTIAGLFALLIYWLSTRRTNSALPLVGGIKPYLWGGIFLSIYMIGLNTALIYISATLGGIIFFGLNPMVVLIGGYFWLGVKSGWRQVIGVLISLSGIAIVISGGDINKLLQSLNSGNLLPGLALMIFATFGWGLYGLWGKRHTSPLPGASLLSTGLNQLIGVIPVWILLILFEPNGLFSLSFEGLLYIAYAGIVPSALGFALFYALLRYLKLEQVATIQLFSPVFTEVLAILFLNEPFGLELVIGTVVLLWGVRVATAPRKKFARIGTT</sequence>
<feature type="transmembrane region" description="Helical" evidence="6">
    <location>
        <begin position="234"/>
        <end position="257"/>
    </location>
</feature>
<dbReference type="InterPro" id="IPR000620">
    <property type="entry name" value="EamA_dom"/>
</dbReference>
<protein>
    <submittedName>
        <fullName evidence="8">DMT family transporter</fullName>
    </submittedName>
</protein>
<keyword evidence="3 6" id="KW-0812">Transmembrane</keyword>
<dbReference type="SUPFAM" id="SSF103481">
    <property type="entry name" value="Multidrug resistance efflux transporter EmrE"/>
    <property type="match status" value="2"/>
</dbReference>
<dbReference type="Pfam" id="PF00892">
    <property type="entry name" value="EamA"/>
    <property type="match status" value="2"/>
</dbReference>
<keyword evidence="11" id="KW-1185">Reference proteome</keyword>
<reference evidence="8 10" key="1">
    <citation type="submission" date="2020-06" db="EMBL/GenBank/DDBJ databases">
        <title>Anoxygenic phototrophic Chloroflexota member uses a Type I reaction center.</title>
        <authorList>
            <person name="Tsuji J.M."/>
            <person name="Shaw N.A."/>
            <person name="Nagashima S."/>
            <person name="Venkiteswaran J."/>
            <person name="Schiff S.L."/>
            <person name="Hanada S."/>
            <person name="Tank M."/>
            <person name="Neufeld J.D."/>
        </authorList>
    </citation>
    <scope>NUCLEOTIDE SEQUENCE [LARGE SCALE GENOMIC DNA]</scope>
    <source>
        <strain evidence="8">L227-S17</strain>
    </source>
</reference>
<keyword evidence="5 6" id="KW-0472">Membrane</keyword>
<dbReference type="InterPro" id="IPR050638">
    <property type="entry name" value="AA-Vitamin_Transporters"/>
</dbReference>
<evidence type="ECO:0000313" key="8">
    <source>
        <dbReference type="EMBL" id="NWJ45288.1"/>
    </source>
</evidence>
<dbReference type="AlphaFoldDB" id="A0A8T7LTC8"/>
<feature type="transmembrane region" description="Helical" evidence="6">
    <location>
        <begin position="200"/>
        <end position="222"/>
    </location>
</feature>
<proteinExistence type="inferred from homology"/>
<feature type="transmembrane region" description="Helical" evidence="6">
    <location>
        <begin position="290"/>
        <end position="307"/>
    </location>
</feature>
<feature type="transmembrane region" description="Helical" evidence="6">
    <location>
        <begin position="109"/>
        <end position="130"/>
    </location>
</feature>
<evidence type="ECO:0000313" key="9">
    <source>
        <dbReference type="EMBL" id="WJW67163.1"/>
    </source>
</evidence>
<feature type="transmembrane region" description="Helical" evidence="6">
    <location>
        <begin position="83"/>
        <end position="103"/>
    </location>
</feature>